<dbReference type="InterPro" id="IPR025067">
    <property type="entry name" value="DUF4079"/>
</dbReference>
<dbReference type="PANTHER" id="PTHR34679:SF2">
    <property type="entry name" value="OS02G0122500 PROTEIN"/>
    <property type="match status" value="1"/>
</dbReference>
<feature type="region of interest" description="Disordered" evidence="1">
    <location>
        <begin position="343"/>
        <end position="461"/>
    </location>
</feature>
<accession>A0A5J4ZQQ2</accession>
<keyword evidence="2" id="KW-0472">Membrane</keyword>
<protein>
    <submittedName>
        <fullName evidence="3">Uncharacterized protein</fullName>
    </submittedName>
</protein>
<dbReference type="GO" id="GO:0009534">
    <property type="term" value="C:chloroplast thylakoid"/>
    <property type="evidence" value="ECO:0007669"/>
    <property type="project" value="TreeGrafter"/>
</dbReference>
<dbReference type="Proteomes" id="UP000325577">
    <property type="component" value="Linkage Group LG6"/>
</dbReference>
<keyword evidence="4" id="KW-1185">Reference proteome</keyword>
<proteinExistence type="predicted"/>
<feature type="compositionally biased region" description="Low complexity" evidence="1">
    <location>
        <begin position="308"/>
        <end position="326"/>
    </location>
</feature>
<sequence>MAATLNLLKLSVVPQKSHHTRSRVPNPSNPIKPPFFSVDPQVLLNDTVHHLKSAPLPLAALTLPFFLDPKDAAAVGGEFGILEGRTFALIHPIVMGSLFVFTLWTGYLGWQWRRVRTIQNEINELKKQVKPVPVTPEGTPSLEPPAPSPIESKIQQLTEERKELIKGSYRDRHFNAGSILLGFGVLESIAGGVNTWFRTGKLFPGPHLFAGAGKNMSFSIRQDRMSLPNRPCFFGGLIECVWLRCFTFLVDFVGFYYCQTAITALWAAAAALVPPMQKGNETARNLHIALNALNTLRDSLLVPDAFHRSPSPSSRPTGSSSTSGSPVKTHFCPTTFVRPTFRPPIAQPQGPYLSPPPPPVAAAPPATVPPPPVTTTIVPTSPIIKTYATSASLPTSPAPKASPRSTGLPVESSSPVPPSPKLTISAPSSSVPPSPRLKVSAPSSSLSSSPAPPPPSAVPAAPTTAVSNAFAAIPTTPQPLAKIPTHVVLPPAQMKSETERDPQIPADTVQKTVLGQETIGKPKVMPMTSNGDFQRYVSETHNSSFGKEGTREGTKDIKSIYKKFSDSEEYFGMRVIRIAGENKGAVMELSPSNKKNGFGGISPILQKKDNPSSEDGRLKTALPRMARFLNSNVQGVNNSMIYNCSSTHNDPGGHLTLPKKAHGGGHG</sequence>
<feature type="region of interest" description="Disordered" evidence="1">
    <location>
        <begin position="305"/>
        <end position="327"/>
    </location>
</feature>
<name>A0A5J4ZQQ2_9ASTE</name>
<dbReference type="AlphaFoldDB" id="A0A5J4ZQQ2"/>
<feature type="compositionally biased region" description="Basic residues" evidence="1">
    <location>
        <begin position="657"/>
        <end position="667"/>
    </location>
</feature>
<feature type="region of interest" description="Disordered" evidence="1">
    <location>
        <begin position="597"/>
        <end position="616"/>
    </location>
</feature>
<dbReference type="Pfam" id="PF13301">
    <property type="entry name" value="DUF4079"/>
    <property type="match status" value="1"/>
</dbReference>
<dbReference type="PANTHER" id="PTHR34679">
    <property type="match status" value="1"/>
</dbReference>
<feature type="region of interest" description="Disordered" evidence="1">
    <location>
        <begin position="648"/>
        <end position="667"/>
    </location>
</feature>
<feature type="compositionally biased region" description="Pro residues" evidence="1">
    <location>
        <begin position="353"/>
        <end position="373"/>
    </location>
</feature>
<keyword evidence="2" id="KW-1133">Transmembrane helix</keyword>
<feature type="compositionally biased region" description="Low complexity" evidence="1">
    <location>
        <begin position="439"/>
        <end position="449"/>
    </location>
</feature>
<evidence type="ECO:0000313" key="3">
    <source>
        <dbReference type="EMBL" id="KAA8520780.1"/>
    </source>
</evidence>
<dbReference type="EMBL" id="CM018049">
    <property type="protein sequence ID" value="KAA8520780.1"/>
    <property type="molecule type" value="Genomic_DNA"/>
</dbReference>
<organism evidence="3 4">
    <name type="scientific">Nyssa sinensis</name>
    <dbReference type="NCBI Taxonomy" id="561372"/>
    <lineage>
        <taxon>Eukaryota</taxon>
        <taxon>Viridiplantae</taxon>
        <taxon>Streptophyta</taxon>
        <taxon>Embryophyta</taxon>
        <taxon>Tracheophyta</taxon>
        <taxon>Spermatophyta</taxon>
        <taxon>Magnoliopsida</taxon>
        <taxon>eudicotyledons</taxon>
        <taxon>Gunneridae</taxon>
        <taxon>Pentapetalae</taxon>
        <taxon>asterids</taxon>
        <taxon>Cornales</taxon>
        <taxon>Nyssaceae</taxon>
        <taxon>Nyssa</taxon>
    </lineage>
</organism>
<feature type="region of interest" description="Disordered" evidence="1">
    <location>
        <begin position="129"/>
        <end position="150"/>
    </location>
</feature>
<dbReference type="OrthoDB" id="4914at2759"/>
<evidence type="ECO:0000313" key="4">
    <source>
        <dbReference type="Proteomes" id="UP000325577"/>
    </source>
</evidence>
<feature type="transmembrane region" description="Helical" evidence="2">
    <location>
        <begin position="89"/>
        <end position="110"/>
    </location>
</feature>
<evidence type="ECO:0000256" key="1">
    <source>
        <dbReference type="SAM" id="MobiDB-lite"/>
    </source>
</evidence>
<feature type="compositionally biased region" description="Low complexity" evidence="1">
    <location>
        <begin position="374"/>
        <end position="383"/>
    </location>
</feature>
<keyword evidence="2" id="KW-0812">Transmembrane</keyword>
<feature type="compositionally biased region" description="Basic and acidic residues" evidence="1">
    <location>
        <begin position="606"/>
        <end position="616"/>
    </location>
</feature>
<reference evidence="3 4" key="1">
    <citation type="submission" date="2019-09" db="EMBL/GenBank/DDBJ databases">
        <title>A chromosome-level genome assembly of the Chinese tupelo Nyssa sinensis.</title>
        <authorList>
            <person name="Yang X."/>
            <person name="Kang M."/>
            <person name="Yang Y."/>
            <person name="Xiong H."/>
            <person name="Wang M."/>
            <person name="Zhang Z."/>
            <person name="Wang Z."/>
            <person name="Wu H."/>
            <person name="Ma T."/>
            <person name="Liu J."/>
            <person name="Xi Z."/>
        </authorList>
    </citation>
    <scope>NUCLEOTIDE SEQUENCE [LARGE SCALE GENOMIC DNA]</scope>
    <source>
        <strain evidence="3">J267</strain>
        <tissue evidence="3">Leaf</tissue>
    </source>
</reference>
<gene>
    <name evidence="3" type="ORF">F0562_014948</name>
</gene>
<evidence type="ECO:0000256" key="2">
    <source>
        <dbReference type="SAM" id="Phobius"/>
    </source>
</evidence>